<dbReference type="PANTHER" id="PTHR11733">
    <property type="entry name" value="ZINC METALLOPROTEASE FAMILY M13 NEPRILYSIN-RELATED"/>
    <property type="match status" value="1"/>
</dbReference>
<dbReference type="CDD" id="cd08662">
    <property type="entry name" value="M13"/>
    <property type="match status" value="1"/>
</dbReference>
<name>A0AAD8A3A4_DIPPU</name>
<reference evidence="2" key="2">
    <citation type="submission" date="2023-05" db="EMBL/GenBank/DDBJ databases">
        <authorList>
            <person name="Fouks B."/>
        </authorList>
    </citation>
    <scope>NUCLEOTIDE SEQUENCE</scope>
    <source>
        <strain evidence="2">Stay&amp;Tobe</strain>
        <tissue evidence="2">Testes</tissue>
    </source>
</reference>
<dbReference type="PANTHER" id="PTHR11733:SF232">
    <property type="entry name" value="NEPRILYSIN METALLOPEPTIDASE FAMILY"/>
    <property type="match status" value="1"/>
</dbReference>
<evidence type="ECO:0000313" key="2">
    <source>
        <dbReference type="EMBL" id="KAJ9591588.1"/>
    </source>
</evidence>
<evidence type="ECO:0000259" key="1">
    <source>
        <dbReference type="Pfam" id="PF01431"/>
    </source>
</evidence>
<dbReference type="GO" id="GO:0005886">
    <property type="term" value="C:plasma membrane"/>
    <property type="evidence" value="ECO:0007669"/>
    <property type="project" value="TreeGrafter"/>
</dbReference>
<sequence>MFLNIKTAFTSIIKSSTWLKDEEKNLIIDKAEKIVLKTGYPKEVIDKDLMEKYYEGVEIREGQFLLNAANISRWTMRKNLAYITKTYIPDDYFINPTIINAYYIKYNNIVTFLTGYLQFPFYDLGHDALNYGSTAFSVGHELHHAFDTQGLMIKDGKVGDWWNITFQQQFDNRKKCFTNKYSQYGWGNIKVNGNRTIDEDLADHGGLRTSLLAYQNILKLKGSELKLPGFENYTSEQLFFLSFANSFCMETTEADKITLVQDVHTPLNFRLIGTVTNSEEFSRIWNCRNGTKMNPNEQRCSLW</sequence>
<dbReference type="InterPro" id="IPR024079">
    <property type="entry name" value="MetalloPept_cat_dom_sf"/>
</dbReference>
<dbReference type="InterPro" id="IPR018497">
    <property type="entry name" value="Peptidase_M13_C"/>
</dbReference>
<feature type="domain" description="Peptidase M13 C-terminal" evidence="1">
    <location>
        <begin position="100"/>
        <end position="299"/>
    </location>
</feature>
<keyword evidence="3" id="KW-1185">Reference proteome</keyword>
<dbReference type="SUPFAM" id="SSF55486">
    <property type="entry name" value="Metalloproteases ('zincins'), catalytic domain"/>
    <property type="match status" value="1"/>
</dbReference>
<reference evidence="2" key="1">
    <citation type="journal article" date="2023" name="IScience">
        <title>Live-bearing cockroach genome reveals convergent evolutionary mechanisms linked to viviparity in insects and beyond.</title>
        <authorList>
            <person name="Fouks B."/>
            <person name="Harrison M.C."/>
            <person name="Mikhailova A.A."/>
            <person name="Marchal E."/>
            <person name="English S."/>
            <person name="Carruthers M."/>
            <person name="Jennings E.C."/>
            <person name="Chiamaka E.L."/>
            <person name="Frigard R.A."/>
            <person name="Pippel M."/>
            <person name="Attardo G.M."/>
            <person name="Benoit J.B."/>
            <person name="Bornberg-Bauer E."/>
            <person name="Tobe S.S."/>
        </authorList>
    </citation>
    <scope>NUCLEOTIDE SEQUENCE</scope>
    <source>
        <strain evidence="2">Stay&amp;Tobe</strain>
    </source>
</reference>
<dbReference type="InterPro" id="IPR042089">
    <property type="entry name" value="Peptidase_M13_dom_2"/>
</dbReference>
<dbReference type="InterPro" id="IPR000718">
    <property type="entry name" value="Peptidase_M13"/>
</dbReference>
<accession>A0AAD8A3A4</accession>
<dbReference type="Gene3D" id="3.40.390.10">
    <property type="entry name" value="Collagenase (Catalytic Domain)"/>
    <property type="match status" value="1"/>
</dbReference>
<dbReference type="Proteomes" id="UP001233999">
    <property type="component" value="Unassembled WGS sequence"/>
</dbReference>
<comment type="caution">
    <text evidence="2">The sequence shown here is derived from an EMBL/GenBank/DDBJ whole genome shotgun (WGS) entry which is preliminary data.</text>
</comment>
<organism evidence="2 3">
    <name type="scientific">Diploptera punctata</name>
    <name type="common">Pacific beetle cockroach</name>
    <dbReference type="NCBI Taxonomy" id="6984"/>
    <lineage>
        <taxon>Eukaryota</taxon>
        <taxon>Metazoa</taxon>
        <taxon>Ecdysozoa</taxon>
        <taxon>Arthropoda</taxon>
        <taxon>Hexapoda</taxon>
        <taxon>Insecta</taxon>
        <taxon>Pterygota</taxon>
        <taxon>Neoptera</taxon>
        <taxon>Polyneoptera</taxon>
        <taxon>Dictyoptera</taxon>
        <taxon>Blattodea</taxon>
        <taxon>Blaberoidea</taxon>
        <taxon>Blaberidae</taxon>
        <taxon>Diplopterinae</taxon>
        <taxon>Diploptera</taxon>
    </lineage>
</organism>
<dbReference type="Pfam" id="PF01431">
    <property type="entry name" value="Peptidase_M13"/>
    <property type="match status" value="1"/>
</dbReference>
<evidence type="ECO:0000313" key="3">
    <source>
        <dbReference type="Proteomes" id="UP001233999"/>
    </source>
</evidence>
<dbReference type="PROSITE" id="PS51885">
    <property type="entry name" value="NEPRILYSIN"/>
    <property type="match status" value="1"/>
</dbReference>
<protein>
    <recommendedName>
        <fullName evidence="1">Peptidase M13 C-terminal domain-containing protein</fullName>
    </recommendedName>
</protein>
<dbReference type="EMBL" id="JASPKZ010003863">
    <property type="protein sequence ID" value="KAJ9591588.1"/>
    <property type="molecule type" value="Genomic_DNA"/>
</dbReference>
<dbReference type="PRINTS" id="PR00786">
    <property type="entry name" value="NEPRILYSIN"/>
</dbReference>
<dbReference type="GO" id="GO:0004222">
    <property type="term" value="F:metalloendopeptidase activity"/>
    <property type="evidence" value="ECO:0007669"/>
    <property type="project" value="InterPro"/>
</dbReference>
<dbReference type="GO" id="GO:0016485">
    <property type="term" value="P:protein processing"/>
    <property type="evidence" value="ECO:0007669"/>
    <property type="project" value="TreeGrafter"/>
</dbReference>
<dbReference type="AlphaFoldDB" id="A0AAD8A3A4"/>
<proteinExistence type="predicted"/>
<dbReference type="Gene3D" id="1.10.1380.10">
    <property type="entry name" value="Neutral endopeptidase , domain2"/>
    <property type="match status" value="1"/>
</dbReference>
<gene>
    <name evidence="2" type="ORF">L9F63_001859</name>
</gene>